<feature type="domain" description="Exonuclease" evidence="4">
    <location>
        <begin position="49"/>
        <end position="231"/>
    </location>
</feature>
<dbReference type="InterPro" id="IPR013520">
    <property type="entry name" value="Ribonucl_H"/>
</dbReference>
<reference evidence="5 6" key="1">
    <citation type="submission" date="2023-03" db="EMBL/GenBank/DDBJ databases">
        <title>High-quality genome of Scylla paramamosain provides insights in environmental adaptation.</title>
        <authorList>
            <person name="Zhang L."/>
        </authorList>
    </citation>
    <scope>NUCLEOTIDE SEQUENCE [LARGE SCALE GENOMIC DNA]</scope>
    <source>
        <strain evidence="5">LZ_2023a</strain>
        <tissue evidence="5">Muscle</tissue>
    </source>
</reference>
<dbReference type="EMBL" id="JARAKH010000019">
    <property type="protein sequence ID" value="KAK8394021.1"/>
    <property type="molecule type" value="Genomic_DNA"/>
</dbReference>
<accession>A0AAW0U2P3</accession>
<keyword evidence="3" id="KW-0269">Exonuclease</keyword>
<dbReference type="AlphaFoldDB" id="A0AAW0U2P3"/>
<dbReference type="PANTHER" id="PTHR23044:SF61">
    <property type="entry name" value="3'-5' EXORIBONUCLEASE 1-RELATED"/>
    <property type="match status" value="1"/>
</dbReference>
<keyword evidence="2" id="KW-0378">Hydrolase</keyword>
<protein>
    <recommendedName>
        <fullName evidence="4">Exonuclease domain-containing protein</fullName>
    </recommendedName>
</protein>
<proteinExistence type="predicted"/>
<dbReference type="PANTHER" id="PTHR23044">
    <property type="entry name" value="3'-5' EXONUCLEASE ERI1-RELATED"/>
    <property type="match status" value="1"/>
</dbReference>
<dbReference type="InterPro" id="IPR051274">
    <property type="entry name" value="3-5_Exoribonuclease"/>
</dbReference>
<dbReference type="Pfam" id="PF00929">
    <property type="entry name" value="RNase_T"/>
    <property type="match status" value="1"/>
</dbReference>
<dbReference type="GO" id="GO:0003676">
    <property type="term" value="F:nucleic acid binding"/>
    <property type="evidence" value="ECO:0007669"/>
    <property type="project" value="InterPro"/>
</dbReference>
<evidence type="ECO:0000313" key="5">
    <source>
        <dbReference type="EMBL" id="KAK8394021.1"/>
    </source>
</evidence>
<evidence type="ECO:0000256" key="3">
    <source>
        <dbReference type="ARBA" id="ARBA00022839"/>
    </source>
</evidence>
<name>A0AAW0U2P3_SCYPA</name>
<dbReference type="CDD" id="cd06133">
    <property type="entry name" value="ERI-1_3'hExo_like"/>
    <property type="match status" value="1"/>
</dbReference>
<dbReference type="Gene3D" id="3.30.420.10">
    <property type="entry name" value="Ribonuclease H-like superfamily/Ribonuclease H"/>
    <property type="match status" value="1"/>
</dbReference>
<evidence type="ECO:0000256" key="2">
    <source>
        <dbReference type="ARBA" id="ARBA00022801"/>
    </source>
</evidence>
<evidence type="ECO:0000259" key="4">
    <source>
        <dbReference type="SMART" id="SM00479"/>
    </source>
</evidence>
<keyword evidence="6" id="KW-1185">Reference proteome</keyword>
<keyword evidence="1" id="KW-0540">Nuclease</keyword>
<evidence type="ECO:0000256" key="1">
    <source>
        <dbReference type="ARBA" id="ARBA00022722"/>
    </source>
</evidence>
<comment type="caution">
    <text evidence="5">The sequence shown here is derived from an EMBL/GenBank/DDBJ whole genome shotgun (WGS) entry which is preliminary data.</text>
</comment>
<organism evidence="5 6">
    <name type="scientific">Scylla paramamosain</name>
    <name type="common">Mud crab</name>
    <dbReference type="NCBI Taxonomy" id="85552"/>
    <lineage>
        <taxon>Eukaryota</taxon>
        <taxon>Metazoa</taxon>
        <taxon>Ecdysozoa</taxon>
        <taxon>Arthropoda</taxon>
        <taxon>Crustacea</taxon>
        <taxon>Multicrustacea</taxon>
        <taxon>Malacostraca</taxon>
        <taxon>Eumalacostraca</taxon>
        <taxon>Eucarida</taxon>
        <taxon>Decapoda</taxon>
        <taxon>Pleocyemata</taxon>
        <taxon>Brachyura</taxon>
        <taxon>Eubrachyura</taxon>
        <taxon>Portunoidea</taxon>
        <taxon>Portunidae</taxon>
        <taxon>Portuninae</taxon>
        <taxon>Scylla</taxon>
    </lineage>
</organism>
<dbReference type="SUPFAM" id="SSF53098">
    <property type="entry name" value="Ribonuclease H-like"/>
    <property type="match status" value="1"/>
</dbReference>
<dbReference type="SMART" id="SM00479">
    <property type="entry name" value="EXOIII"/>
    <property type="match status" value="1"/>
</dbReference>
<dbReference type="InterPro" id="IPR036397">
    <property type="entry name" value="RNaseH_sf"/>
</dbReference>
<gene>
    <name evidence="5" type="ORF">O3P69_006310</name>
</gene>
<evidence type="ECO:0000313" key="6">
    <source>
        <dbReference type="Proteomes" id="UP001487740"/>
    </source>
</evidence>
<dbReference type="InterPro" id="IPR047201">
    <property type="entry name" value="ERI-1_3'hExo-like"/>
</dbReference>
<dbReference type="GO" id="GO:0000175">
    <property type="term" value="F:3'-5'-RNA exonuclease activity"/>
    <property type="evidence" value="ECO:0007669"/>
    <property type="project" value="InterPro"/>
</dbReference>
<dbReference type="Proteomes" id="UP001487740">
    <property type="component" value="Unassembled WGS sequence"/>
</dbReference>
<sequence length="239" mass="27860">MPSLSYLSSATARLGAGGGGRRHALQHFNSRIRLQQKSGRMKKVQRYDYFLVLDFEATCENEKKMNPQEIIEFPVLKVNAQTYEIEDTFQQFVQPEYHPKLTRFCTELTSITQEDVNSAKIFKEVFEDFRHWMEEKVGLDKRFLFVTCGDWDLKTMLPSQCALHNIPVPPYCKSWLNIKKSYAIKKGDYVKGMYPMLDGLNLQYFGIPHRGIDDCKNIVNILRALADLQCEFLPTYYTE</sequence>
<dbReference type="InterPro" id="IPR012337">
    <property type="entry name" value="RNaseH-like_sf"/>
</dbReference>